<organism evidence="1 2">
    <name type="scientific">Prauserella cavernicola</name>
    <dbReference type="NCBI Taxonomy" id="2800127"/>
    <lineage>
        <taxon>Bacteria</taxon>
        <taxon>Bacillati</taxon>
        <taxon>Actinomycetota</taxon>
        <taxon>Actinomycetes</taxon>
        <taxon>Pseudonocardiales</taxon>
        <taxon>Pseudonocardiaceae</taxon>
        <taxon>Prauserella</taxon>
    </lineage>
</organism>
<dbReference type="EMBL" id="JAENJH010000002">
    <property type="protein sequence ID" value="MBK1785154.1"/>
    <property type="molecule type" value="Genomic_DNA"/>
</dbReference>
<sequence>MSWAMGPDGTEYAMVSGDQWLELYVAMRDGDEDRAIGLLLEVKPSHWPLLDERLDEDPLEAGESR</sequence>
<accession>A0A934V4W6</accession>
<evidence type="ECO:0000313" key="1">
    <source>
        <dbReference type="EMBL" id="MBK1785154.1"/>
    </source>
</evidence>
<dbReference type="RefSeq" id="WP_200318064.1">
    <property type="nucleotide sequence ID" value="NZ_JAENJH010000002.1"/>
</dbReference>
<keyword evidence="2" id="KW-1185">Reference proteome</keyword>
<dbReference type="Proteomes" id="UP000635245">
    <property type="component" value="Unassembled WGS sequence"/>
</dbReference>
<name>A0A934V4W6_9PSEU</name>
<dbReference type="AlphaFoldDB" id="A0A934V4W6"/>
<protein>
    <submittedName>
        <fullName evidence="1">Uncharacterized protein</fullName>
    </submittedName>
</protein>
<proteinExistence type="predicted"/>
<evidence type="ECO:0000313" key="2">
    <source>
        <dbReference type="Proteomes" id="UP000635245"/>
    </source>
</evidence>
<gene>
    <name evidence="1" type="ORF">JHE00_12535</name>
</gene>
<comment type="caution">
    <text evidence="1">The sequence shown here is derived from an EMBL/GenBank/DDBJ whole genome shotgun (WGS) entry which is preliminary data.</text>
</comment>
<reference evidence="1" key="1">
    <citation type="submission" date="2020-12" db="EMBL/GenBank/DDBJ databases">
        <title>Prauserella sp. ASG 168, a novel actinomycete isolated from cave rock.</title>
        <authorList>
            <person name="Suriyachadkun C."/>
        </authorList>
    </citation>
    <scope>NUCLEOTIDE SEQUENCE</scope>
    <source>
        <strain evidence="1">ASG 168</strain>
    </source>
</reference>